<proteinExistence type="predicted"/>
<keyword evidence="2" id="KW-1185">Reference proteome</keyword>
<accession>A0A4Y2CGZ6</accession>
<dbReference type="AlphaFoldDB" id="A0A4Y2CGZ6"/>
<reference evidence="1 2" key="1">
    <citation type="journal article" date="2019" name="Sci. Rep.">
        <title>Orb-weaving spider Araneus ventricosus genome elucidates the spidroin gene catalogue.</title>
        <authorList>
            <person name="Kono N."/>
            <person name="Nakamura H."/>
            <person name="Ohtoshi R."/>
            <person name="Moran D.A.P."/>
            <person name="Shinohara A."/>
            <person name="Yoshida Y."/>
            <person name="Fujiwara M."/>
            <person name="Mori M."/>
            <person name="Tomita M."/>
            <person name="Arakawa K."/>
        </authorList>
    </citation>
    <scope>NUCLEOTIDE SEQUENCE [LARGE SCALE GENOMIC DNA]</scope>
</reference>
<protein>
    <recommendedName>
        <fullName evidence="3">WAP domain-containing protein</fullName>
    </recommendedName>
</protein>
<evidence type="ECO:0000313" key="2">
    <source>
        <dbReference type="Proteomes" id="UP000499080"/>
    </source>
</evidence>
<organism evidence="1 2">
    <name type="scientific">Araneus ventricosus</name>
    <name type="common">Orbweaver spider</name>
    <name type="synonym">Epeira ventricosa</name>
    <dbReference type="NCBI Taxonomy" id="182803"/>
    <lineage>
        <taxon>Eukaryota</taxon>
        <taxon>Metazoa</taxon>
        <taxon>Ecdysozoa</taxon>
        <taxon>Arthropoda</taxon>
        <taxon>Chelicerata</taxon>
        <taxon>Arachnida</taxon>
        <taxon>Araneae</taxon>
        <taxon>Araneomorphae</taxon>
        <taxon>Entelegynae</taxon>
        <taxon>Araneoidea</taxon>
        <taxon>Araneidae</taxon>
        <taxon>Araneus</taxon>
    </lineage>
</organism>
<comment type="caution">
    <text evidence="1">The sequence shown here is derived from an EMBL/GenBank/DDBJ whole genome shotgun (WGS) entry which is preliminary data.</text>
</comment>
<dbReference type="EMBL" id="BGPR01000186">
    <property type="protein sequence ID" value="GBM03048.1"/>
    <property type="molecule type" value="Genomic_DNA"/>
</dbReference>
<name>A0A4Y2CGZ6_ARAVE</name>
<evidence type="ECO:0000313" key="1">
    <source>
        <dbReference type="EMBL" id="GBM03048.1"/>
    </source>
</evidence>
<evidence type="ECO:0008006" key="3">
    <source>
        <dbReference type="Google" id="ProtNLM"/>
    </source>
</evidence>
<gene>
    <name evidence="1" type="ORF">AVEN_14559_1</name>
</gene>
<sequence length="171" mass="19156">MSNSSCHCFIRNSHHTSGRTVHSELQLPLSLAQTESPLFNIRKRSCKAWRANLFGLSIRCLTKVADINLETPERPIPEYDIDPLLPVDPEGCLRNREEAAARGRQCLRKCASDADCISTRKRCLCDGLCGWSCIRPGRTALFGSDENFIGVHGLLVLHLRYLIRISYLGSS</sequence>
<dbReference type="Proteomes" id="UP000499080">
    <property type="component" value="Unassembled WGS sequence"/>
</dbReference>
<dbReference type="OrthoDB" id="6436476at2759"/>